<reference evidence="5 6" key="1">
    <citation type="journal article" date="2018" name="Mol. Plant">
        <title>The genome of Artemisia annua provides insight into the evolution of Asteraceae family and artemisinin biosynthesis.</title>
        <authorList>
            <person name="Shen Q."/>
            <person name="Zhang L."/>
            <person name="Liao Z."/>
            <person name="Wang S."/>
            <person name="Yan T."/>
            <person name="Shi P."/>
            <person name="Liu M."/>
            <person name="Fu X."/>
            <person name="Pan Q."/>
            <person name="Wang Y."/>
            <person name="Lv Z."/>
            <person name="Lu X."/>
            <person name="Zhang F."/>
            <person name="Jiang W."/>
            <person name="Ma Y."/>
            <person name="Chen M."/>
            <person name="Hao X."/>
            <person name="Li L."/>
            <person name="Tang Y."/>
            <person name="Lv G."/>
            <person name="Zhou Y."/>
            <person name="Sun X."/>
            <person name="Brodelius P.E."/>
            <person name="Rose J.K.C."/>
            <person name="Tang K."/>
        </authorList>
    </citation>
    <scope>NUCLEOTIDE SEQUENCE [LARGE SCALE GENOMIC DNA]</scope>
    <source>
        <strain evidence="6">cv. Huhao1</strain>
        <tissue evidence="5">Leaf</tissue>
    </source>
</reference>
<protein>
    <submittedName>
        <fullName evidence="5">Plastid lipid-associated protein/fibrillin conserved domain-containing protein</fullName>
    </submittedName>
</protein>
<evidence type="ECO:0000259" key="4">
    <source>
        <dbReference type="Pfam" id="PF04755"/>
    </source>
</evidence>
<name>A0A2U1N310_ARTAN</name>
<feature type="domain" description="Plastid lipid-associated protein/fibrillin conserved" evidence="4">
    <location>
        <begin position="57"/>
        <end position="123"/>
    </location>
</feature>
<evidence type="ECO:0000256" key="2">
    <source>
        <dbReference type="ARBA" id="ARBA00022640"/>
    </source>
</evidence>
<evidence type="ECO:0000313" key="5">
    <source>
        <dbReference type="EMBL" id="PWA67915.1"/>
    </source>
</evidence>
<organism evidence="5 6">
    <name type="scientific">Artemisia annua</name>
    <name type="common">Sweet wormwood</name>
    <dbReference type="NCBI Taxonomy" id="35608"/>
    <lineage>
        <taxon>Eukaryota</taxon>
        <taxon>Viridiplantae</taxon>
        <taxon>Streptophyta</taxon>
        <taxon>Embryophyta</taxon>
        <taxon>Tracheophyta</taxon>
        <taxon>Spermatophyta</taxon>
        <taxon>Magnoliopsida</taxon>
        <taxon>eudicotyledons</taxon>
        <taxon>Gunneridae</taxon>
        <taxon>Pentapetalae</taxon>
        <taxon>asterids</taxon>
        <taxon>campanulids</taxon>
        <taxon>Asterales</taxon>
        <taxon>Asteraceae</taxon>
        <taxon>Asteroideae</taxon>
        <taxon>Anthemideae</taxon>
        <taxon>Artemisiinae</taxon>
        <taxon>Artemisia</taxon>
    </lineage>
</organism>
<evidence type="ECO:0000256" key="1">
    <source>
        <dbReference type="ARBA" id="ARBA00004474"/>
    </source>
</evidence>
<sequence length="264" mass="30096">MVLPLHFPALTTIFRPLSPPSSTNFLPLSYSIKPFKCSATAVTSPKQRNESELENKKYDVLKAIQDTQRGLVTTPNQRSEIEECLVDLESYEADIKAIDLEKLDGTWRLSYTSASDVLVLLDSSARFPFFQRNESELENKKYDVLKAIQDTQRGLVTTPNQRSEIEECLVDLESYEADIKAIDLEKLDGTWRLSYTSASDVLVLLDSSARFPFFQVGQIFQKFECKGQTDGGYIRNVVRWSIPSLLENIGDVVRWCHNSRVHEM</sequence>
<dbReference type="InterPro" id="IPR039633">
    <property type="entry name" value="PAP"/>
</dbReference>
<comment type="caution">
    <text evidence="5">The sequence shown here is derived from an EMBL/GenBank/DDBJ whole genome shotgun (WGS) entry which is preliminary data.</text>
</comment>
<dbReference type="AlphaFoldDB" id="A0A2U1N310"/>
<dbReference type="EMBL" id="PKPP01003737">
    <property type="protein sequence ID" value="PWA67915.1"/>
    <property type="molecule type" value="Genomic_DNA"/>
</dbReference>
<dbReference type="OrthoDB" id="550273at2759"/>
<dbReference type="PANTHER" id="PTHR31906">
    <property type="entry name" value="PLASTID-LIPID-ASSOCIATED PROTEIN 4, CHLOROPLASTIC-RELATED"/>
    <property type="match status" value="1"/>
</dbReference>
<keyword evidence="3" id="KW-0809">Transit peptide</keyword>
<keyword evidence="6" id="KW-1185">Reference proteome</keyword>
<dbReference type="GO" id="GO:0009536">
    <property type="term" value="C:plastid"/>
    <property type="evidence" value="ECO:0007669"/>
    <property type="project" value="UniProtKB-SubCell"/>
</dbReference>
<accession>A0A2U1N310</accession>
<proteinExistence type="predicted"/>
<dbReference type="Pfam" id="PF04755">
    <property type="entry name" value="PAP_fibrillin"/>
    <property type="match status" value="2"/>
</dbReference>
<feature type="domain" description="Plastid lipid-associated protein/fibrillin conserved" evidence="4">
    <location>
        <begin position="141"/>
        <end position="239"/>
    </location>
</feature>
<comment type="subcellular location">
    <subcellularLocation>
        <location evidence="1">Plastid</location>
    </subcellularLocation>
</comment>
<dbReference type="InterPro" id="IPR006843">
    <property type="entry name" value="PAP/fibrillin_dom"/>
</dbReference>
<evidence type="ECO:0000313" key="6">
    <source>
        <dbReference type="Proteomes" id="UP000245207"/>
    </source>
</evidence>
<evidence type="ECO:0000256" key="3">
    <source>
        <dbReference type="ARBA" id="ARBA00022946"/>
    </source>
</evidence>
<gene>
    <name evidence="5" type="ORF">CTI12_AA313490</name>
</gene>
<dbReference type="STRING" id="35608.A0A2U1N310"/>
<keyword evidence="2" id="KW-0934">Plastid</keyword>
<dbReference type="Proteomes" id="UP000245207">
    <property type="component" value="Unassembled WGS sequence"/>
</dbReference>